<dbReference type="InterPro" id="IPR018062">
    <property type="entry name" value="HTH_AraC-typ_CS"/>
</dbReference>
<dbReference type="InterPro" id="IPR032783">
    <property type="entry name" value="AraC_lig"/>
</dbReference>
<evidence type="ECO:0000256" key="4">
    <source>
        <dbReference type="SAM" id="MobiDB-lite"/>
    </source>
</evidence>
<evidence type="ECO:0000313" key="7">
    <source>
        <dbReference type="Proteomes" id="UP000179769"/>
    </source>
</evidence>
<dbReference type="PANTHER" id="PTHR46796:SF13">
    <property type="entry name" value="HTH-TYPE TRANSCRIPTIONAL ACTIVATOR RHAS"/>
    <property type="match status" value="1"/>
</dbReference>
<dbReference type="GO" id="GO:0043565">
    <property type="term" value="F:sequence-specific DNA binding"/>
    <property type="evidence" value="ECO:0007669"/>
    <property type="project" value="InterPro"/>
</dbReference>
<evidence type="ECO:0000259" key="5">
    <source>
        <dbReference type="PROSITE" id="PS01124"/>
    </source>
</evidence>
<proteinExistence type="predicted"/>
<keyword evidence="1" id="KW-0805">Transcription regulation</keyword>
<evidence type="ECO:0000313" key="6">
    <source>
        <dbReference type="EMBL" id="OHV25752.1"/>
    </source>
</evidence>
<dbReference type="PROSITE" id="PS00041">
    <property type="entry name" value="HTH_ARAC_FAMILY_1"/>
    <property type="match status" value="1"/>
</dbReference>
<dbReference type="Pfam" id="PF12833">
    <property type="entry name" value="HTH_18"/>
    <property type="match status" value="1"/>
</dbReference>
<organism evidence="6 7">
    <name type="scientific">Parafrankia soli</name>
    <dbReference type="NCBI Taxonomy" id="2599596"/>
    <lineage>
        <taxon>Bacteria</taxon>
        <taxon>Bacillati</taxon>
        <taxon>Actinomycetota</taxon>
        <taxon>Actinomycetes</taxon>
        <taxon>Frankiales</taxon>
        <taxon>Frankiaceae</taxon>
        <taxon>Parafrankia</taxon>
    </lineage>
</organism>
<keyword evidence="3" id="KW-0804">Transcription</keyword>
<dbReference type="InterPro" id="IPR009057">
    <property type="entry name" value="Homeodomain-like_sf"/>
</dbReference>
<dbReference type="OrthoDB" id="241790at2"/>
<dbReference type="Proteomes" id="UP000179769">
    <property type="component" value="Unassembled WGS sequence"/>
</dbReference>
<feature type="domain" description="HTH araC/xylS-type" evidence="5">
    <location>
        <begin position="215"/>
        <end position="313"/>
    </location>
</feature>
<dbReference type="RefSeq" id="WP_071065220.1">
    <property type="nucleotide sequence ID" value="NZ_MAXA01000228.1"/>
</dbReference>
<keyword evidence="7" id="KW-1185">Reference proteome</keyword>
<evidence type="ECO:0000256" key="1">
    <source>
        <dbReference type="ARBA" id="ARBA00023015"/>
    </source>
</evidence>
<dbReference type="PROSITE" id="PS01124">
    <property type="entry name" value="HTH_ARAC_FAMILY_2"/>
    <property type="match status" value="1"/>
</dbReference>
<dbReference type="PANTHER" id="PTHR46796">
    <property type="entry name" value="HTH-TYPE TRANSCRIPTIONAL ACTIVATOR RHAS-RELATED"/>
    <property type="match status" value="1"/>
</dbReference>
<feature type="region of interest" description="Disordered" evidence="4">
    <location>
        <begin position="307"/>
        <end position="333"/>
    </location>
</feature>
<reference evidence="7" key="1">
    <citation type="submission" date="2016-07" db="EMBL/GenBank/DDBJ databases">
        <title>Frankia sp. NRRL B-16219 Genome sequencing.</title>
        <authorList>
            <person name="Ghodhbane-Gtari F."/>
            <person name="Swanson E."/>
            <person name="Gueddou A."/>
            <person name="Louati M."/>
            <person name="Nouioui I."/>
            <person name="Hezbri K."/>
            <person name="Abebe-Akele F."/>
            <person name="Simpson S."/>
            <person name="Morris K."/>
            <person name="Thomas K."/>
            <person name="Gtari M."/>
            <person name="Tisa L.S."/>
        </authorList>
    </citation>
    <scope>NUCLEOTIDE SEQUENCE [LARGE SCALE GENOMIC DNA]</scope>
    <source>
        <strain evidence="7">NRRL B-16219</strain>
    </source>
</reference>
<name>A0A1S1PY32_9ACTN</name>
<protein>
    <submittedName>
        <fullName evidence="6">AraC family transcriptional regulator</fullName>
    </submittedName>
</protein>
<evidence type="ECO:0000256" key="2">
    <source>
        <dbReference type="ARBA" id="ARBA00023125"/>
    </source>
</evidence>
<comment type="caution">
    <text evidence="6">The sequence shown here is derived from an EMBL/GenBank/DDBJ whole genome shotgun (WGS) entry which is preliminary data.</text>
</comment>
<dbReference type="GO" id="GO:0003700">
    <property type="term" value="F:DNA-binding transcription factor activity"/>
    <property type="evidence" value="ECO:0007669"/>
    <property type="project" value="InterPro"/>
</dbReference>
<dbReference type="SUPFAM" id="SSF46689">
    <property type="entry name" value="Homeodomain-like"/>
    <property type="match status" value="2"/>
</dbReference>
<dbReference type="InterPro" id="IPR018060">
    <property type="entry name" value="HTH_AraC"/>
</dbReference>
<keyword evidence="2" id="KW-0238">DNA-binding</keyword>
<dbReference type="Pfam" id="PF12852">
    <property type="entry name" value="Cupin_6"/>
    <property type="match status" value="1"/>
</dbReference>
<dbReference type="InterPro" id="IPR050204">
    <property type="entry name" value="AraC_XylS_family_regulators"/>
</dbReference>
<dbReference type="AlphaFoldDB" id="A0A1S1PY32"/>
<evidence type="ECO:0000256" key="3">
    <source>
        <dbReference type="ARBA" id="ARBA00023163"/>
    </source>
</evidence>
<dbReference type="SMART" id="SM00342">
    <property type="entry name" value="HTH_ARAC"/>
    <property type="match status" value="1"/>
</dbReference>
<dbReference type="Gene3D" id="1.10.10.60">
    <property type="entry name" value="Homeodomain-like"/>
    <property type="match status" value="2"/>
</dbReference>
<accession>A0A1S1PY32</accession>
<dbReference type="EMBL" id="MAXA01000228">
    <property type="protein sequence ID" value="OHV25752.1"/>
    <property type="molecule type" value="Genomic_DNA"/>
</dbReference>
<sequence length="333" mass="35706">MDVLAGMLDGPRARGAFAIRSVMSPPWSMLIRDQAPLTVVAVVHGEVWVLPRDTPAVRLRAGDVAVARGPDPYVVADDPATPPRIVIHPGQVCTTLSGASLAAQMDLGVRTWGNQRDGATAPPTTMLTGTYQQHSEVSRRLLDALPALAVIRADDWDCPLVPMLAQEIGRDDPGQAAVLDRLLDLLLVTALRAWFARPDTDAPPWWRANGDPVVGHALRLLHNHPERPWTIAALAAATGVSRASFARRFASLVGEPPIAFLTGWRLTLAADLLQEPAATVGAVARQVGYGSPFALSTAFRRRYGVSPQQYRARAHGDRADQPPSDGRPADAPG</sequence>
<gene>
    <name evidence="6" type="ORF">BBK14_21740</name>
</gene>